<keyword evidence="4" id="KW-1003">Cell membrane</keyword>
<dbReference type="PROSITE" id="PS50113">
    <property type="entry name" value="PAC"/>
    <property type="match status" value="3"/>
</dbReference>
<dbReference type="Gene3D" id="1.10.287.130">
    <property type="match status" value="1"/>
</dbReference>
<dbReference type="GO" id="GO:0005524">
    <property type="term" value="F:ATP binding"/>
    <property type="evidence" value="ECO:0007669"/>
    <property type="project" value="UniProtKB-KW"/>
</dbReference>
<evidence type="ECO:0000259" key="16">
    <source>
        <dbReference type="PROSITE" id="PS50110"/>
    </source>
</evidence>
<dbReference type="EMBL" id="JASJOU010000009">
    <property type="protein sequence ID" value="MDJ1503847.1"/>
    <property type="molecule type" value="Genomic_DNA"/>
</dbReference>
<dbReference type="CDD" id="cd16922">
    <property type="entry name" value="HATPase_EvgS-ArcB-TorS-like"/>
    <property type="match status" value="1"/>
</dbReference>
<feature type="domain" description="PAS" evidence="17">
    <location>
        <begin position="419"/>
        <end position="490"/>
    </location>
</feature>
<dbReference type="Pfam" id="PF02518">
    <property type="entry name" value="HATPase_c"/>
    <property type="match status" value="1"/>
</dbReference>
<dbReference type="SMART" id="SM00448">
    <property type="entry name" value="REC"/>
    <property type="match status" value="1"/>
</dbReference>
<evidence type="ECO:0000256" key="7">
    <source>
        <dbReference type="ARBA" id="ARBA00022741"/>
    </source>
</evidence>
<feature type="coiled-coil region" evidence="13">
    <location>
        <begin position="224"/>
        <end position="261"/>
    </location>
</feature>
<dbReference type="SUPFAM" id="SSF47226">
    <property type="entry name" value="Histidine-containing phosphotransfer domain, HPT domain"/>
    <property type="match status" value="1"/>
</dbReference>
<dbReference type="InterPro" id="IPR004358">
    <property type="entry name" value="Sig_transdc_His_kin-like_C"/>
</dbReference>
<dbReference type="Pfam" id="PF00072">
    <property type="entry name" value="Response_reg"/>
    <property type="match status" value="1"/>
</dbReference>
<evidence type="ECO:0000256" key="1">
    <source>
        <dbReference type="ARBA" id="ARBA00000085"/>
    </source>
</evidence>
<sequence>MRNPIRSFSQHVKRTFIFSLCLIALITLLGHIYVQFILEDNVRLSQIIGLTERQRVKGQDIAQVTELLEKETRSEYNSKQSNKLSQLVNNWYKVQIGLQYGDIRIGTTRSKSEAADQLFESAEEPFKIIYYQAQKLIHPEKYSEAQLSEAVTVLLKNEPVYQKRMTAITLQYEKELREQTVYLQRVQFTLLGMLCVALGLIGWFLYKPIVGKMQFYFSQLMDTTILTNELNLELEEKKQELEEQNQKLEEKTYESEQAQIKLEELFLKQRSLIAQKKKDAHKIEEKEKFIRSVTQAMPDVLYVFDLLELKYVFTNKQISNVLGYSTEEIQDMHGEFLTELIHTDDMPAVLALHREVALARDNEIFPIEYRVRHKFGHYVWLHAQEMVFERDEQGIPILLMGVAKDITEQKQNLKALEVSEARYRALIETAEDIIYEMDADWNITYVNPVAERILGYSKNDFAKKRLWNIVKTEYRREMEDIYLRDKETRSVIPYTEFPVRTKSGEEIWLGQNTTIEYDGDLVKTIRVIARDITGRKSAELELQQSELKYRSAVENIAEAVFQIDREGKFIFLNPAWSITTGFTVEESLGKLYTEFVHPDDRKLDMEHFQPVNRQECEFTKHQIRYLTKDGGYKWVEIYAQAVKSPKQRVQGVIGTITDISEQRNKEQRLIQAKEEAEDIALAKQNFLSMMSHEIRTPMNAVIGITHLLLQEDPRRDQIENLNILKFSADNLLVLINDILDYSKIEAGKINLEEVEFKLKDLIVSIEQSMLHKASEKDIDLDVYLEEGLPENVIGDPVRISQILNNLVSNAIKFTNRGLVRIEAKVNAVTDEYADIDFAVSDTGIGIPTDKLEFIFESFTQASSDTTRKFGGTGLGLAITRRLLQMQGSDIQVTSVEGLGSKFYFTLRLKKGKAQQKRYLSAYTTNTFSDLSHIQLLLVEDNEINLLVATKFLSQWGIIPDYALNGVEAIEKIKTKQYHIVLMDLQMPEKDGYDATLEIRALEDPYFKKLPIIALTASVMSDVKSRLLEIGMNEYISKPFNPSELYGKILRFAEEVQDLDVVPHMPMITAELVEDPSLVCFERLEELTNDSPDFKQELVEKCIEAVGELSAVYSEILTEMSYVKLRRLEHKMRPTFHYFEPNELIAEIKRGLALLAVEKKDLEALSVSAQRVEQLCLQIADELKAYLYEGDKQVTEIKG</sequence>
<feature type="domain" description="Response regulatory" evidence="16">
    <location>
        <begin position="934"/>
        <end position="1052"/>
    </location>
</feature>
<dbReference type="SUPFAM" id="SSF47384">
    <property type="entry name" value="Homodimeric domain of signal transducing histidine kinase"/>
    <property type="match status" value="1"/>
</dbReference>
<dbReference type="Pfam" id="PF13426">
    <property type="entry name" value="PAS_9"/>
    <property type="match status" value="1"/>
</dbReference>
<dbReference type="SMART" id="SM00388">
    <property type="entry name" value="HisKA"/>
    <property type="match status" value="1"/>
</dbReference>
<dbReference type="InterPro" id="IPR005467">
    <property type="entry name" value="His_kinase_dom"/>
</dbReference>
<accession>A0AAE3R947</accession>
<dbReference type="PANTHER" id="PTHR45339:SF1">
    <property type="entry name" value="HYBRID SIGNAL TRANSDUCTION HISTIDINE KINASE J"/>
    <property type="match status" value="1"/>
</dbReference>
<dbReference type="PROSITE" id="PS50110">
    <property type="entry name" value="RESPONSE_REGULATORY"/>
    <property type="match status" value="1"/>
</dbReference>
<dbReference type="SMART" id="SM00086">
    <property type="entry name" value="PAC"/>
    <property type="match status" value="3"/>
</dbReference>
<dbReference type="InterPro" id="IPR001789">
    <property type="entry name" value="Sig_transdc_resp-reg_receiver"/>
</dbReference>
<dbReference type="SMART" id="SM00387">
    <property type="entry name" value="HATPase_c"/>
    <property type="match status" value="1"/>
</dbReference>
<feature type="transmembrane region" description="Helical" evidence="14">
    <location>
        <begin position="16"/>
        <end position="38"/>
    </location>
</feature>
<dbReference type="PROSITE" id="PS50112">
    <property type="entry name" value="PAS"/>
    <property type="match status" value="3"/>
</dbReference>
<keyword evidence="5 12" id="KW-0597">Phosphoprotein</keyword>
<dbReference type="InterPro" id="IPR013767">
    <property type="entry name" value="PAS_fold"/>
</dbReference>
<organism evidence="19 20">
    <name type="scientific">Xanthocytophaga agilis</name>
    <dbReference type="NCBI Taxonomy" id="3048010"/>
    <lineage>
        <taxon>Bacteria</taxon>
        <taxon>Pseudomonadati</taxon>
        <taxon>Bacteroidota</taxon>
        <taxon>Cytophagia</taxon>
        <taxon>Cytophagales</taxon>
        <taxon>Rhodocytophagaceae</taxon>
        <taxon>Xanthocytophaga</taxon>
    </lineage>
</organism>
<dbReference type="Pfam" id="PF00512">
    <property type="entry name" value="HisKA"/>
    <property type="match status" value="1"/>
</dbReference>
<keyword evidence="9 14" id="KW-1133">Transmembrane helix</keyword>
<dbReference type="InterPro" id="IPR036641">
    <property type="entry name" value="HPT_dom_sf"/>
</dbReference>
<evidence type="ECO:0000313" key="19">
    <source>
        <dbReference type="EMBL" id="MDJ1503847.1"/>
    </source>
</evidence>
<dbReference type="InterPro" id="IPR035965">
    <property type="entry name" value="PAS-like_dom_sf"/>
</dbReference>
<dbReference type="PROSITE" id="PS50109">
    <property type="entry name" value="HIS_KIN"/>
    <property type="match status" value="1"/>
</dbReference>
<evidence type="ECO:0000256" key="4">
    <source>
        <dbReference type="ARBA" id="ARBA00022475"/>
    </source>
</evidence>
<name>A0AAE3R947_9BACT</name>
<dbReference type="EC" id="2.7.13.3" evidence="3"/>
<evidence type="ECO:0000256" key="5">
    <source>
        <dbReference type="ARBA" id="ARBA00022553"/>
    </source>
</evidence>
<keyword evidence="13" id="KW-0175">Coiled coil</keyword>
<dbReference type="PANTHER" id="PTHR45339">
    <property type="entry name" value="HYBRID SIGNAL TRANSDUCTION HISTIDINE KINASE J"/>
    <property type="match status" value="1"/>
</dbReference>
<dbReference type="InterPro" id="IPR013655">
    <property type="entry name" value="PAS_fold_3"/>
</dbReference>
<feature type="domain" description="PAC" evidence="18">
    <location>
        <begin position="493"/>
        <end position="544"/>
    </location>
</feature>
<dbReference type="GO" id="GO:0005886">
    <property type="term" value="C:plasma membrane"/>
    <property type="evidence" value="ECO:0007669"/>
    <property type="project" value="UniProtKB-SubCell"/>
</dbReference>
<dbReference type="Pfam" id="PF08447">
    <property type="entry name" value="PAS_3"/>
    <property type="match status" value="1"/>
</dbReference>
<keyword evidence="20" id="KW-1185">Reference proteome</keyword>
<dbReference type="GO" id="GO:0000155">
    <property type="term" value="F:phosphorelay sensor kinase activity"/>
    <property type="evidence" value="ECO:0007669"/>
    <property type="project" value="InterPro"/>
</dbReference>
<dbReference type="SMART" id="SM00091">
    <property type="entry name" value="PAS"/>
    <property type="match status" value="3"/>
</dbReference>
<dbReference type="GO" id="GO:0006355">
    <property type="term" value="P:regulation of DNA-templated transcription"/>
    <property type="evidence" value="ECO:0007669"/>
    <property type="project" value="InterPro"/>
</dbReference>
<feature type="domain" description="PAS" evidence="17">
    <location>
        <begin position="545"/>
        <end position="615"/>
    </location>
</feature>
<dbReference type="InterPro" id="IPR000700">
    <property type="entry name" value="PAS-assoc_C"/>
</dbReference>
<feature type="transmembrane region" description="Helical" evidence="14">
    <location>
        <begin position="186"/>
        <end position="206"/>
    </location>
</feature>
<dbReference type="InterPro" id="IPR011006">
    <property type="entry name" value="CheY-like_superfamily"/>
</dbReference>
<dbReference type="InterPro" id="IPR036097">
    <property type="entry name" value="HisK_dim/P_sf"/>
</dbReference>
<dbReference type="InterPro" id="IPR003661">
    <property type="entry name" value="HisK_dim/P_dom"/>
</dbReference>
<dbReference type="SUPFAM" id="SSF55874">
    <property type="entry name" value="ATPase domain of HSP90 chaperone/DNA topoisomerase II/histidine kinase"/>
    <property type="match status" value="1"/>
</dbReference>
<dbReference type="InterPro" id="IPR036890">
    <property type="entry name" value="HATPase_C_sf"/>
</dbReference>
<evidence type="ECO:0000256" key="12">
    <source>
        <dbReference type="PROSITE-ProRule" id="PRU00169"/>
    </source>
</evidence>
<evidence type="ECO:0000256" key="11">
    <source>
        <dbReference type="ARBA" id="ARBA00023136"/>
    </source>
</evidence>
<dbReference type="CDD" id="cd00082">
    <property type="entry name" value="HisKA"/>
    <property type="match status" value="1"/>
</dbReference>
<dbReference type="Gene3D" id="3.40.50.2300">
    <property type="match status" value="1"/>
</dbReference>
<evidence type="ECO:0000256" key="13">
    <source>
        <dbReference type="SAM" id="Coils"/>
    </source>
</evidence>
<dbReference type="NCBIfam" id="TIGR00229">
    <property type="entry name" value="sensory_box"/>
    <property type="match status" value="3"/>
</dbReference>
<dbReference type="SUPFAM" id="SSF55785">
    <property type="entry name" value="PYP-like sensor domain (PAS domain)"/>
    <property type="match status" value="3"/>
</dbReference>
<dbReference type="Gene3D" id="3.30.450.20">
    <property type="entry name" value="PAS domain"/>
    <property type="match status" value="3"/>
</dbReference>
<dbReference type="InterPro" id="IPR001610">
    <property type="entry name" value="PAC"/>
</dbReference>
<keyword evidence="6 14" id="KW-0812">Transmembrane</keyword>
<dbReference type="FunFam" id="3.30.565.10:FF:000010">
    <property type="entry name" value="Sensor histidine kinase RcsC"/>
    <property type="match status" value="1"/>
</dbReference>
<comment type="caution">
    <text evidence="19">The sequence shown here is derived from an EMBL/GenBank/DDBJ whole genome shotgun (WGS) entry which is preliminary data.</text>
</comment>
<evidence type="ECO:0000259" key="15">
    <source>
        <dbReference type="PROSITE" id="PS50109"/>
    </source>
</evidence>
<dbReference type="Pfam" id="PF00989">
    <property type="entry name" value="PAS"/>
    <property type="match status" value="1"/>
</dbReference>
<dbReference type="InterPro" id="IPR000014">
    <property type="entry name" value="PAS"/>
</dbReference>
<dbReference type="SUPFAM" id="SSF52172">
    <property type="entry name" value="CheY-like"/>
    <property type="match status" value="1"/>
</dbReference>
<dbReference type="CDD" id="cd17546">
    <property type="entry name" value="REC_hyHK_CKI1_RcsC-like"/>
    <property type="match status" value="1"/>
</dbReference>
<evidence type="ECO:0000256" key="14">
    <source>
        <dbReference type="SAM" id="Phobius"/>
    </source>
</evidence>
<feature type="domain" description="PAS" evidence="17">
    <location>
        <begin position="286"/>
        <end position="361"/>
    </location>
</feature>
<dbReference type="AlphaFoldDB" id="A0AAE3R947"/>
<feature type="domain" description="PAC" evidence="18">
    <location>
        <begin position="619"/>
        <end position="671"/>
    </location>
</feature>
<evidence type="ECO:0000313" key="20">
    <source>
        <dbReference type="Proteomes" id="UP001232063"/>
    </source>
</evidence>
<keyword evidence="10" id="KW-0902">Two-component regulatory system</keyword>
<keyword evidence="8" id="KW-0067">ATP-binding</keyword>
<dbReference type="Proteomes" id="UP001232063">
    <property type="component" value="Unassembled WGS sequence"/>
</dbReference>
<evidence type="ECO:0000256" key="10">
    <source>
        <dbReference type="ARBA" id="ARBA00023012"/>
    </source>
</evidence>
<gene>
    <name evidence="19" type="ORF">QNI22_24505</name>
</gene>
<feature type="domain" description="PAC" evidence="18">
    <location>
        <begin position="365"/>
        <end position="418"/>
    </location>
</feature>
<dbReference type="CDD" id="cd00130">
    <property type="entry name" value="PAS"/>
    <property type="match status" value="3"/>
</dbReference>
<dbReference type="RefSeq" id="WP_314514511.1">
    <property type="nucleotide sequence ID" value="NZ_JASJOU010000009.1"/>
</dbReference>
<proteinExistence type="predicted"/>
<evidence type="ECO:0000256" key="6">
    <source>
        <dbReference type="ARBA" id="ARBA00022692"/>
    </source>
</evidence>
<comment type="catalytic activity">
    <reaction evidence="1">
        <text>ATP + protein L-histidine = ADP + protein N-phospho-L-histidine.</text>
        <dbReference type="EC" id="2.7.13.3"/>
    </reaction>
</comment>
<evidence type="ECO:0000259" key="17">
    <source>
        <dbReference type="PROSITE" id="PS50112"/>
    </source>
</evidence>
<dbReference type="InterPro" id="IPR003594">
    <property type="entry name" value="HATPase_dom"/>
</dbReference>
<evidence type="ECO:0000256" key="2">
    <source>
        <dbReference type="ARBA" id="ARBA00004651"/>
    </source>
</evidence>
<feature type="domain" description="Histidine kinase" evidence="15">
    <location>
        <begin position="689"/>
        <end position="910"/>
    </location>
</feature>
<dbReference type="Gene3D" id="3.30.565.10">
    <property type="entry name" value="Histidine kinase-like ATPase, C-terminal domain"/>
    <property type="match status" value="1"/>
</dbReference>
<evidence type="ECO:0000256" key="3">
    <source>
        <dbReference type="ARBA" id="ARBA00012438"/>
    </source>
</evidence>
<comment type="subcellular location">
    <subcellularLocation>
        <location evidence="2">Cell membrane</location>
        <topology evidence="2">Multi-pass membrane protein</topology>
    </subcellularLocation>
</comment>
<dbReference type="PRINTS" id="PR00344">
    <property type="entry name" value="BCTRLSENSOR"/>
</dbReference>
<keyword evidence="7" id="KW-0547">Nucleotide-binding</keyword>
<evidence type="ECO:0000259" key="18">
    <source>
        <dbReference type="PROSITE" id="PS50113"/>
    </source>
</evidence>
<protein>
    <recommendedName>
        <fullName evidence="3">histidine kinase</fullName>
        <ecNumber evidence="3">2.7.13.3</ecNumber>
    </recommendedName>
</protein>
<feature type="modified residue" description="4-aspartylphosphate" evidence="12">
    <location>
        <position position="983"/>
    </location>
</feature>
<reference evidence="19" key="1">
    <citation type="submission" date="2023-05" db="EMBL/GenBank/DDBJ databases">
        <authorList>
            <person name="Zhang X."/>
        </authorList>
    </citation>
    <scope>NUCLEOTIDE SEQUENCE</scope>
    <source>
        <strain evidence="19">BD1B2-1</strain>
    </source>
</reference>
<evidence type="ECO:0000256" key="9">
    <source>
        <dbReference type="ARBA" id="ARBA00022989"/>
    </source>
</evidence>
<evidence type="ECO:0000256" key="8">
    <source>
        <dbReference type="ARBA" id="ARBA00022840"/>
    </source>
</evidence>
<keyword evidence="11 14" id="KW-0472">Membrane</keyword>